<keyword evidence="2" id="KW-1185">Reference proteome</keyword>
<dbReference type="AlphaFoldDB" id="A0A0F3KZ07"/>
<gene>
    <name evidence="1" type="ORF">VI08_04540</name>
</gene>
<name>A0A0F3KZ07_9GAMM</name>
<dbReference type="Proteomes" id="UP000033651">
    <property type="component" value="Unassembled WGS sequence"/>
</dbReference>
<comment type="caution">
    <text evidence="1">The sequence shown here is derived from an EMBL/GenBank/DDBJ whole genome shotgun (WGS) entry which is preliminary data.</text>
</comment>
<accession>A0A0F3KZ07</accession>
<reference evidence="1 2" key="1">
    <citation type="submission" date="2015-03" db="EMBL/GenBank/DDBJ databases">
        <title>Draft genome sequence of Luteibacter yeojuensis strain SU11.</title>
        <authorList>
            <person name="Sulaiman J."/>
            <person name="Priya K."/>
            <person name="Chan K.-G."/>
        </authorList>
    </citation>
    <scope>NUCLEOTIDE SEQUENCE [LARGE SCALE GENOMIC DNA]</scope>
    <source>
        <strain evidence="1 2">SU11</strain>
    </source>
</reference>
<organism evidence="1 2">
    <name type="scientific">Luteibacter yeojuensis</name>
    <dbReference type="NCBI Taxonomy" id="345309"/>
    <lineage>
        <taxon>Bacteria</taxon>
        <taxon>Pseudomonadati</taxon>
        <taxon>Pseudomonadota</taxon>
        <taxon>Gammaproteobacteria</taxon>
        <taxon>Lysobacterales</taxon>
        <taxon>Rhodanobacteraceae</taxon>
        <taxon>Luteibacter</taxon>
    </lineage>
</organism>
<dbReference type="EMBL" id="JZRB01000008">
    <property type="protein sequence ID" value="KJV36396.1"/>
    <property type="molecule type" value="Genomic_DNA"/>
</dbReference>
<evidence type="ECO:0000313" key="1">
    <source>
        <dbReference type="EMBL" id="KJV36396.1"/>
    </source>
</evidence>
<dbReference type="PATRIC" id="fig|345309.4.peg.3986"/>
<protein>
    <submittedName>
        <fullName evidence="1">Uncharacterized protein</fullName>
    </submittedName>
</protein>
<sequence length="119" mass="12792">MVRPDDRAEPPVSTTFCAVQADPAAFAHRRVFFRAEVMSDGIHRTIITDPACSGGMGIDDNSAEKAMDALNDAVLSGIPGTIDKTLQARLTATIERPRGRTTLVVEAVDDIVVTPKDVR</sequence>
<evidence type="ECO:0000313" key="2">
    <source>
        <dbReference type="Proteomes" id="UP000033651"/>
    </source>
</evidence>
<proteinExistence type="predicted"/>